<evidence type="ECO:0000256" key="13">
    <source>
        <dbReference type="ARBA" id="ARBA00022806"/>
    </source>
</evidence>
<dbReference type="SMART" id="SM00490">
    <property type="entry name" value="HELICc"/>
    <property type="match status" value="1"/>
</dbReference>
<evidence type="ECO:0000256" key="9">
    <source>
        <dbReference type="ARBA" id="ARBA00017058"/>
    </source>
</evidence>
<comment type="subunit">
    <text evidence="6">Homotetramer. Residues from neighboring subunits contribute catalytic and substrate-binding residues to each active site.</text>
</comment>
<comment type="function">
    <text evidence="2">Catalyzes two non-sequential steps in de novo AMP synthesis: converts (S)-2-(5-amino-1-(5-phospho-D-ribosyl)imidazole-4-carboxamido)succinate (SAICAR) to fumarate plus 5-amino-1-(5-phospho-D-ribosyl)imidazole-4-carboxamide, and thereby also contributes to de novo IMP synthesis, and converts succinyladenosine monophosphate (SAMP) to AMP and fumarate.</text>
</comment>
<dbReference type="GO" id="GO:0070626">
    <property type="term" value="F:(S)-2-(5-amino-1-(5-phospho-D-ribosyl)imidazole-4-carboxamido) succinate lyase (fumarate-forming) activity"/>
    <property type="evidence" value="ECO:0007669"/>
    <property type="project" value="TreeGrafter"/>
</dbReference>
<dbReference type="InterPro" id="IPR001650">
    <property type="entry name" value="Helicase_C-like"/>
</dbReference>
<dbReference type="InterPro" id="IPR020557">
    <property type="entry name" value="Fumarate_lyase_CS"/>
</dbReference>
<organism evidence="24 25">
    <name type="scientific">Adineta steineri</name>
    <dbReference type="NCBI Taxonomy" id="433720"/>
    <lineage>
        <taxon>Eukaryota</taxon>
        <taxon>Metazoa</taxon>
        <taxon>Spiralia</taxon>
        <taxon>Gnathifera</taxon>
        <taxon>Rotifera</taxon>
        <taxon>Eurotatoria</taxon>
        <taxon>Bdelloidea</taxon>
        <taxon>Adinetida</taxon>
        <taxon>Adinetidae</taxon>
        <taxon>Adineta</taxon>
    </lineage>
</organism>
<dbReference type="PRINTS" id="PR00149">
    <property type="entry name" value="FUMRATELYASE"/>
</dbReference>
<keyword evidence="15" id="KW-0694">RNA-binding</keyword>
<dbReference type="InterPro" id="IPR008948">
    <property type="entry name" value="L-Aspartase-like"/>
</dbReference>
<keyword evidence="14" id="KW-0067">ATP-binding</keyword>
<dbReference type="GO" id="GO:0005829">
    <property type="term" value="C:cytosol"/>
    <property type="evidence" value="ECO:0007669"/>
    <property type="project" value="TreeGrafter"/>
</dbReference>
<dbReference type="GO" id="GO:0044208">
    <property type="term" value="P:'de novo' AMP biosynthetic process"/>
    <property type="evidence" value="ECO:0007669"/>
    <property type="project" value="UniProtKB-UniPathway"/>
</dbReference>
<dbReference type="Pfam" id="PF00271">
    <property type="entry name" value="Helicase_C"/>
    <property type="match status" value="1"/>
</dbReference>
<dbReference type="PROSITE" id="PS51194">
    <property type="entry name" value="HELICASE_CTER"/>
    <property type="match status" value="1"/>
</dbReference>
<protein>
    <recommendedName>
        <fullName evidence="9">Adenylosuccinate lyase</fullName>
        <ecNumber evidence="8">3.6.4.13</ecNumber>
        <ecNumber evidence="7">4.3.2.2</ecNumber>
    </recommendedName>
    <alternativeName>
        <fullName evidence="17">Adenylosuccinase</fullName>
    </alternativeName>
</protein>
<dbReference type="GO" id="GO:0004018">
    <property type="term" value="F:N6-(1,2-dicarboxyethyl)AMP AMP-lyase (fumarate-forming) activity"/>
    <property type="evidence" value="ECO:0007669"/>
    <property type="project" value="InterPro"/>
</dbReference>
<keyword evidence="16" id="KW-0456">Lyase</keyword>
<dbReference type="SMART" id="SM00998">
    <property type="entry name" value="ADSL_C"/>
    <property type="match status" value="1"/>
</dbReference>
<dbReference type="EMBL" id="CAJNOM010000038">
    <property type="protein sequence ID" value="CAF0883422.1"/>
    <property type="molecule type" value="Genomic_DNA"/>
</dbReference>
<comment type="similarity">
    <text evidence="5">Belongs to the lyase 1 family. Adenylosuccinate lyase subfamily.</text>
</comment>
<dbReference type="PANTHER" id="PTHR43172:SF1">
    <property type="entry name" value="ADENYLOSUCCINATE LYASE"/>
    <property type="match status" value="1"/>
</dbReference>
<evidence type="ECO:0000256" key="3">
    <source>
        <dbReference type="ARBA" id="ARBA00004706"/>
    </source>
</evidence>
<feature type="compositionally biased region" description="Low complexity" evidence="20">
    <location>
        <begin position="505"/>
        <end position="514"/>
    </location>
</feature>
<keyword evidence="12" id="KW-0378">Hydrolase</keyword>
<feature type="region of interest" description="Disordered" evidence="20">
    <location>
        <begin position="628"/>
        <end position="647"/>
    </location>
</feature>
<comment type="pathway">
    <text evidence="4">Purine metabolism; AMP biosynthesis via de novo pathway; AMP from IMP: step 2/2.</text>
</comment>
<dbReference type="OrthoDB" id="10259640at2759"/>
<feature type="region of interest" description="Disordered" evidence="20">
    <location>
        <begin position="487"/>
        <end position="533"/>
    </location>
</feature>
<dbReference type="UniPathway" id="UPA00074">
    <property type="reaction ID" value="UER00132"/>
</dbReference>
<evidence type="ECO:0000259" key="23">
    <source>
        <dbReference type="PROSITE" id="PS51195"/>
    </source>
</evidence>
<dbReference type="EC" id="3.6.4.13" evidence="8"/>
<dbReference type="GO" id="GO:0003723">
    <property type="term" value="F:RNA binding"/>
    <property type="evidence" value="ECO:0007669"/>
    <property type="project" value="UniProtKB-KW"/>
</dbReference>
<evidence type="ECO:0000256" key="1">
    <source>
        <dbReference type="ARBA" id="ARBA00000598"/>
    </source>
</evidence>
<dbReference type="Pfam" id="PF13959">
    <property type="entry name" value="CTE_SPB4"/>
    <property type="match status" value="1"/>
</dbReference>
<dbReference type="Gene3D" id="1.10.40.30">
    <property type="entry name" value="Fumarase/aspartase (C-terminal domain)"/>
    <property type="match status" value="1"/>
</dbReference>
<evidence type="ECO:0000313" key="24">
    <source>
        <dbReference type="EMBL" id="CAF0883422.1"/>
    </source>
</evidence>
<dbReference type="PANTHER" id="PTHR43172">
    <property type="entry name" value="ADENYLOSUCCINATE LYASE"/>
    <property type="match status" value="1"/>
</dbReference>
<evidence type="ECO:0000256" key="19">
    <source>
        <dbReference type="PROSITE-ProRule" id="PRU00552"/>
    </source>
</evidence>
<evidence type="ECO:0000256" key="10">
    <source>
        <dbReference type="ARBA" id="ARBA00022741"/>
    </source>
</evidence>
<evidence type="ECO:0000256" key="11">
    <source>
        <dbReference type="ARBA" id="ARBA00022755"/>
    </source>
</evidence>
<dbReference type="PROSITE" id="PS00039">
    <property type="entry name" value="DEAD_ATP_HELICASE"/>
    <property type="match status" value="1"/>
</dbReference>
<feature type="compositionally biased region" description="Polar residues" evidence="20">
    <location>
        <begin position="684"/>
        <end position="708"/>
    </location>
</feature>
<accession>A0A813YFJ6</accession>
<dbReference type="Pfam" id="PF10397">
    <property type="entry name" value="ADSL_C"/>
    <property type="match status" value="1"/>
</dbReference>
<keyword evidence="11" id="KW-0658">Purine biosynthesis</keyword>
<evidence type="ECO:0000259" key="21">
    <source>
        <dbReference type="PROSITE" id="PS51192"/>
    </source>
</evidence>
<feature type="domain" description="Helicase ATP-binding" evidence="21">
    <location>
        <begin position="73"/>
        <end position="247"/>
    </location>
</feature>
<evidence type="ECO:0000256" key="6">
    <source>
        <dbReference type="ARBA" id="ARBA00011668"/>
    </source>
</evidence>
<dbReference type="SMART" id="SM01178">
    <property type="entry name" value="DUF4217"/>
    <property type="match status" value="1"/>
</dbReference>
<comment type="caution">
    <text evidence="24">The sequence shown here is derived from an EMBL/GenBank/DDBJ whole genome shotgun (WGS) entry which is preliminary data.</text>
</comment>
<feature type="compositionally biased region" description="Polar residues" evidence="20">
    <location>
        <begin position="633"/>
        <end position="647"/>
    </location>
</feature>
<evidence type="ECO:0000256" key="5">
    <source>
        <dbReference type="ARBA" id="ARBA00008273"/>
    </source>
</evidence>
<gene>
    <name evidence="24" type="ORF">QVE165_LOCUS8539</name>
</gene>
<evidence type="ECO:0000256" key="15">
    <source>
        <dbReference type="ARBA" id="ARBA00022884"/>
    </source>
</evidence>
<keyword evidence="10" id="KW-0547">Nucleotide-binding</keyword>
<keyword evidence="25" id="KW-1185">Reference proteome</keyword>
<dbReference type="InterPro" id="IPR014014">
    <property type="entry name" value="RNA_helicase_DEAD_Q_motif"/>
</dbReference>
<evidence type="ECO:0000256" key="12">
    <source>
        <dbReference type="ARBA" id="ARBA00022801"/>
    </source>
</evidence>
<evidence type="ECO:0000256" key="18">
    <source>
        <dbReference type="ARBA" id="ARBA00047513"/>
    </source>
</evidence>
<evidence type="ECO:0000259" key="22">
    <source>
        <dbReference type="PROSITE" id="PS51194"/>
    </source>
</evidence>
<reference evidence="24" key="1">
    <citation type="submission" date="2021-02" db="EMBL/GenBank/DDBJ databases">
        <authorList>
            <person name="Nowell W R."/>
        </authorList>
    </citation>
    <scope>NUCLEOTIDE SEQUENCE</scope>
</reference>
<dbReference type="GO" id="GO:0003724">
    <property type="term" value="F:RNA helicase activity"/>
    <property type="evidence" value="ECO:0007669"/>
    <property type="project" value="UniProtKB-EC"/>
</dbReference>
<evidence type="ECO:0000256" key="4">
    <source>
        <dbReference type="ARBA" id="ARBA00004734"/>
    </source>
</evidence>
<dbReference type="Pfam" id="PF00270">
    <property type="entry name" value="DEAD"/>
    <property type="match status" value="1"/>
</dbReference>
<dbReference type="CDD" id="cd18787">
    <property type="entry name" value="SF2_C_DEAD"/>
    <property type="match status" value="1"/>
</dbReference>
<dbReference type="InterPro" id="IPR000629">
    <property type="entry name" value="RNA-helicase_DEAD-box_CS"/>
</dbReference>
<name>A0A813YFJ6_9BILA</name>
<dbReference type="InterPro" id="IPR011545">
    <property type="entry name" value="DEAD/DEAH_box_helicase_dom"/>
</dbReference>
<evidence type="ECO:0000256" key="17">
    <source>
        <dbReference type="ARBA" id="ARBA00030717"/>
    </source>
</evidence>
<evidence type="ECO:0000256" key="8">
    <source>
        <dbReference type="ARBA" id="ARBA00012552"/>
    </source>
</evidence>
<dbReference type="PROSITE" id="PS00163">
    <property type="entry name" value="FUMARATE_LYASES"/>
    <property type="match status" value="1"/>
</dbReference>
<feature type="short sequence motif" description="Q motif" evidence="19">
    <location>
        <begin position="42"/>
        <end position="70"/>
    </location>
</feature>
<dbReference type="AlphaFoldDB" id="A0A813YFJ6"/>
<keyword evidence="13" id="KW-0347">Helicase</keyword>
<dbReference type="PROSITE" id="PS51195">
    <property type="entry name" value="Q_MOTIF"/>
    <property type="match status" value="1"/>
</dbReference>
<dbReference type="InterPro" id="IPR027417">
    <property type="entry name" value="P-loop_NTPase"/>
</dbReference>
<dbReference type="Gene3D" id="1.10.275.60">
    <property type="match status" value="1"/>
</dbReference>
<evidence type="ECO:0000256" key="7">
    <source>
        <dbReference type="ARBA" id="ARBA00012339"/>
    </source>
</evidence>
<dbReference type="SUPFAM" id="SSF52540">
    <property type="entry name" value="P-loop containing nucleoside triphosphate hydrolases"/>
    <property type="match status" value="1"/>
</dbReference>
<dbReference type="InterPro" id="IPR025313">
    <property type="entry name" value="SPB4-like_CTE"/>
</dbReference>
<dbReference type="CDD" id="cd17941">
    <property type="entry name" value="DEADc_DDX10"/>
    <property type="match status" value="1"/>
</dbReference>
<dbReference type="CDD" id="cd03302">
    <property type="entry name" value="Adenylsuccinate_lyase_2"/>
    <property type="match status" value="1"/>
</dbReference>
<dbReference type="InterPro" id="IPR014001">
    <property type="entry name" value="Helicase_ATP-bd"/>
</dbReference>
<feature type="domain" description="Helicase C-terminal" evidence="22">
    <location>
        <begin position="260"/>
        <end position="425"/>
    </location>
</feature>
<comment type="catalytic activity">
    <reaction evidence="18">
        <text>N(6)-(1,2-dicarboxyethyl)-AMP = fumarate + AMP</text>
        <dbReference type="Rhea" id="RHEA:16853"/>
        <dbReference type="ChEBI" id="CHEBI:29806"/>
        <dbReference type="ChEBI" id="CHEBI:57567"/>
        <dbReference type="ChEBI" id="CHEBI:456215"/>
        <dbReference type="EC" id="4.3.2.2"/>
    </reaction>
</comment>
<evidence type="ECO:0000256" key="20">
    <source>
        <dbReference type="SAM" id="MobiDB-lite"/>
    </source>
</evidence>
<dbReference type="GO" id="GO:0005524">
    <property type="term" value="F:ATP binding"/>
    <property type="evidence" value="ECO:0007669"/>
    <property type="project" value="UniProtKB-KW"/>
</dbReference>
<dbReference type="GO" id="GO:0016787">
    <property type="term" value="F:hydrolase activity"/>
    <property type="evidence" value="ECO:0007669"/>
    <property type="project" value="UniProtKB-KW"/>
</dbReference>
<dbReference type="Proteomes" id="UP000663832">
    <property type="component" value="Unassembled WGS sequence"/>
</dbReference>
<dbReference type="EC" id="4.3.2.2" evidence="7"/>
<evidence type="ECO:0000256" key="14">
    <source>
        <dbReference type="ARBA" id="ARBA00022840"/>
    </source>
</evidence>
<comment type="catalytic activity">
    <reaction evidence="1">
        <text>(2S)-2-[5-amino-1-(5-phospho-beta-D-ribosyl)imidazole-4-carboxamido]succinate = 5-amino-1-(5-phospho-beta-D-ribosyl)imidazole-4-carboxamide + fumarate</text>
        <dbReference type="Rhea" id="RHEA:23920"/>
        <dbReference type="ChEBI" id="CHEBI:29806"/>
        <dbReference type="ChEBI" id="CHEBI:58443"/>
        <dbReference type="ChEBI" id="CHEBI:58475"/>
        <dbReference type="EC" id="4.3.2.2"/>
    </reaction>
</comment>
<feature type="domain" description="DEAD-box RNA helicase Q" evidence="23">
    <location>
        <begin position="42"/>
        <end position="70"/>
    </location>
</feature>
<dbReference type="Gene3D" id="1.20.200.10">
    <property type="entry name" value="Fumarase/aspartase (Central domain)"/>
    <property type="match status" value="1"/>
</dbReference>
<comment type="pathway">
    <text evidence="3">Purine metabolism; IMP biosynthesis via de novo pathway; 5-amino-1-(5-phospho-D-ribosyl)imidazole-4-carboxamide from 5-amino-1-(5-phospho-D-ribosyl)imidazole-4-carboxylate: step 2/2.</text>
</comment>
<evidence type="ECO:0000256" key="16">
    <source>
        <dbReference type="ARBA" id="ARBA00023239"/>
    </source>
</evidence>
<dbReference type="FunFam" id="1.10.40.30:FF:000005">
    <property type="entry name" value="Adenylosuccinate lyase"/>
    <property type="match status" value="1"/>
</dbReference>
<dbReference type="FunFam" id="1.10.275.60:FF:000001">
    <property type="entry name" value="Adenylosuccinate lyase"/>
    <property type="match status" value="1"/>
</dbReference>
<dbReference type="InterPro" id="IPR022761">
    <property type="entry name" value="Fumarate_lyase_N"/>
</dbReference>
<dbReference type="PROSITE" id="PS51192">
    <property type="entry name" value="HELICASE_ATP_BIND_1"/>
    <property type="match status" value="1"/>
</dbReference>
<dbReference type="InterPro" id="IPR004769">
    <property type="entry name" value="Pur_lyase"/>
</dbReference>
<dbReference type="GO" id="GO:0006189">
    <property type="term" value="P:'de novo' IMP biosynthetic process"/>
    <property type="evidence" value="ECO:0007669"/>
    <property type="project" value="UniProtKB-UniPathway"/>
</dbReference>
<dbReference type="InterPro" id="IPR019468">
    <property type="entry name" value="AdenyloSucc_lyase_C"/>
</dbReference>
<feature type="region of interest" description="Disordered" evidence="20">
    <location>
        <begin position="661"/>
        <end position="713"/>
    </location>
</feature>
<dbReference type="SMART" id="SM00487">
    <property type="entry name" value="DEXDc"/>
    <property type="match status" value="1"/>
</dbReference>
<dbReference type="UniPathway" id="UPA00075">
    <property type="reaction ID" value="UER00336"/>
</dbReference>
<sequence length="1187" mass="135575">MYDQQKIKIKNYSSRIPQWKKIDQEIQQLARQYKQIDPGSIQTFNDFPLSRKTLDGLEKAGFINPTDIQREAIGVALQGHDILGAAMTGSGKTLAFLIPVLECLYRVRWTMNDGLGILIISPTRELAYQTFEVLKKIGQFHDFSAGLIIGGKDLKGEQERINRTNIIVCTPGRLLQHFDETWNFSCENLKMLIIDEADRTLDMGFAETMRSIVSNLPHQRQTMLFSATQTRSIRELALVSLEKPVYVSVHEKSNTSTPTNLTQSYIVCEVPQKISLIWSFIKNHLKSKIIIFIQSCKQVKFLYNIVCKLRPGLPVLALYGTMGQMKRMSVYDEFCRKQHACLFATDIAARGLDFPSINWVVQFDCPPDANTYIHRVGRTARFQQGGEALLILTAREEQGMIKQLEDKKVPVKKIEVNANYIHDLTPKLQSLCAQFTELKEEAKRAFTSYLRSLILMGNRKVFDVQTIDTDAFATSLGLEIAPKVRFMKKGQKQEQSNGDDDNKSSIENNENIENGDQKNINDDENDEDDDNDWFTVKKKSDTLEGINVDLPTPSQKEKKLTKAKLAKKLRKKNLLINKRIEYDDEGNPIIHSDDEDQSATYNIEEAKARLQQMDKTDKEAYRALVKQKHKMSDLTTTTSESQKSFNMSEVTNIPQPSLIEQQQQQQLTIPPPQQQHPPLQQQQSNKTTRTTSSQNGPSMKDQSSSSFAVSRDDRTKYRSPLVSRYASVEMSYNFSEIKKFSTWRRLWFWLAQCQKQLGLDITDEQLDEMERNLTNIDFDIAEAEERRRRHDVMAHVHTFARCCPKASPIIHLGATSTFVGDNADLIVMRDAFDIIISKLARCIQRLTQFAQEYACLPTLGYTHMQPAQLTTVGKRACIWIQDLLMDLKNFDRVKRQLKFRGIKGTTGTQASFLQLFNGDHSKVEDLDRMVTEMAGFRKAFIICGQTYTRKLDVEVVNVLASFGGSIHKMCTDIRLLASLKEIEEPFEIEQTGSSAMPYKRNPMRCERCCSFARHLMTLINDPLGTHSVQWMERTLDDSANKRICIPEAFLTADIILFTLQNISEGLVVYPKVIDKHIKQELPFMATENIIMAMVSAGGNRQECHEKIRTLSQKSAERVKLEGLDNDLVERVKSDPYFAPIINKLDVLLDAKTFIGRAPEQVYEFISREVEPTLKNFLIIPKSVDLAV</sequence>
<dbReference type="NCBIfam" id="TIGR00928">
    <property type="entry name" value="purB"/>
    <property type="match status" value="1"/>
</dbReference>
<dbReference type="InterPro" id="IPR000362">
    <property type="entry name" value="Fumarate_lyase_fam"/>
</dbReference>
<feature type="compositionally biased region" description="Acidic residues" evidence="20">
    <location>
        <begin position="522"/>
        <end position="532"/>
    </location>
</feature>
<evidence type="ECO:0000313" key="25">
    <source>
        <dbReference type="Proteomes" id="UP000663832"/>
    </source>
</evidence>
<dbReference type="SUPFAM" id="SSF48557">
    <property type="entry name" value="L-aspartase-like"/>
    <property type="match status" value="1"/>
</dbReference>
<dbReference type="Gene3D" id="3.40.50.300">
    <property type="entry name" value="P-loop containing nucleotide triphosphate hydrolases"/>
    <property type="match status" value="2"/>
</dbReference>
<evidence type="ECO:0000256" key="2">
    <source>
        <dbReference type="ARBA" id="ARBA00002971"/>
    </source>
</evidence>
<proteinExistence type="inferred from homology"/>
<dbReference type="Pfam" id="PF00206">
    <property type="entry name" value="Lyase_1"/>
    <property type="match status" value="1"/>
</dbReference>